<evidence type="ECO:0000256" key="2">
    <source>
        <dbReference type="ARBA" id="ARBA00023277"/>
    </source>
</evidence>
<evidence type="ECO:0000256" key="4">
    <source>
        <dbReference type="ARBA" id="ARBA00023326"/>
    </source>
</evidence>
<dbReference type="GO" id="GO:0005576">
    <property type="term" value="C:extracellular region"/>
    <property type="evidence" value="ECO:0007669"/>
    <property type="project" value="TreeGrafter"/>
</dbReference>
<dbReference type="InterPro" id="IPR017853">
    <property type="entry name" value="GH"/>
</dbReference>
<keyword evidence="1" id="KW-0378">Hydrolase</keyword>
<dbReference type="Pfam" id="PF00150">
    <property type="entry name" value="Cellulase"/>
    <property type="match status" value="1"/>
</dbReference>
<name>B1PLK5_9ZZZZ</name>
<evidence type="ECO:0000256" key="3">
    <source>
        <dbReference type="ARBA" id="ARBA00023295"/>
    </source>
</evidence>
<dbReference type="GO" id="GO:0008422">
    <property type="term" value="F:beta-glucosidase activity"/>
    <property type="evidence" value="ECO:0007669"/>
    <property type="project" value="TreeGrafter"/>
</dbReference>
<dbReference type="GO" id="GO:0009251">
    <property type="term" value="P:glucan catabolic process"/>
    <property type="evidence" value="ECO:0007669"/>
    <property type="project" value="TreeGrafter"/>
</dbReference>
<evidence type="ECO:0000313" key="6">
    <source>
        <dbReference type="EMBL" id="ACA61162.1"/>
    </source>
</evidence>
<proteinExistence type="predicted"/>
<dbReference type="PANTHER" id="PTHR31297:SF41">
    <property type="entry name" value="ENDOGLUCANASE, PUTATIVE (AFU_ORTHOLOGUE AFUA_5G01830)-RELATED"/>
    <property type="match status" value="1"/>
</dbReference>
<dbReference type="InterPro" id="IPR018087">
    <property type="entry name" value="Glyco_hydro_5_CS"/>
</dbReference>
<dbReference type="CAZy" id="GH5">
    <property type="family name" value="Glycoside Hydrolase Family 5"/>
</dbReference>
<reference evidence="6" key="1">
    <citation type="journal article" date="2009" name="J. Appl. Microbiol.">
        <title>Isolation and partial characterization of novel genes encoding acidic cellulases from metagenomes of buffalo rumens.</title>
        <authorList>
            <person name="Duan C.J."/>
            <person name="Xian L."/>
            <person name="Zhao G.C."/>
            <person name="Feng Y."/>
            <person name="Pang H."/>
            <person name="Bai X.-L."/>
            <person name="Tang J.L."/>
            <person name="Ma Q.-S."/>
            <person name="Feng J.X."/>
        </authorList>
    </citation>
    <scope>NUCLEOTIDE SEQUENCE</scope>
</reference>
<organism evidence="6">
    <name type="scientific">uncultured microorganism</name>
    <dbReference type="NCBI Taxonomy" id="358574"/>
    <lineage>
        <taxon>unclassified sequences</taxon>
        <taxon>environmental samples</taxon>
    </lineage>
</organism>
<dbReference type="SUPFAM" id="SSF51445">
    <property type="entry name" value="(Trans)glycosidases"/>
    <property type="match status" value="1"/>
</dbReference>
<keyword evidence="3" id="KW-0326">Glycosidase</keyword>
<dbReference type="InterPro" id="IPR001547">
    <property type="entry name" value="Glyco_hydro_5"/>
</dbReference>
<keyword evidence="2" id="KW-0119">Carbohydrate metabolism</keyword>
<dbReference type="Gene3D" id="3.20.20.80">
    <property type="entry name" value="Glycosidases"/>
    <property type="match status" value="1"/>
</dbReference>
<dbReference type="EMBL" id="EU449490">
    <property type="protein sequence ID" value="ACA61162.1"/>
    <property type="molecule type" value="Genomic_DNA"/>
</dbReference>
<evidence type="ECO:0000259" key="5">
    <source>
        <dbReference type="Pfam" id="PF00150"/>
    </source>
</evidence>
<sequence>MEAHGRTGQWNEPDRQTKRRRAMANGFGIMRGVNLGGWLSQCSGETEHLDTFIREEDIARIASWGMDHVRLPVDYDVLARDDGFDRVDEAIGWCRKNGLKLVLDLHKTAGFSFDAGENESGFFDSADYQEQFYSLWERLAARFGSLYEDVAFELLNEVTDYRYMATWNRIAVECIRRIRPIAPQTWILFGGYDNNAPYAVPTLEVPDDERIILNLHCYMPVEFTHQGAYWVPWLNREDRVSYEASGATEEYFEGIFHPAVFCAWRTGRSLYCGEYGVIDIASPEDTLRWYRAIHAVFERHGIARCAWSYKAMDFGLGDPRMDGVRDELIKLL</sequence>
<evidence type="ECO:0000256" key="1">
    <source>
        <dbReference type="ARBA" id="ARBA00022801"/>
    </source>
</evidence>
<accession>B1PLK5</accession>
<dbReference type="AlphaFoldDB" id="B1PLK5"/>
<feature type="domain" description="Glycoside hydrolase family 5" evidence="5">
    <location>
        <begin position="53"/>
        <end position="311"/>
    </location>
</feature>
<keyword evidence="4" id="KW-0624">Polysaccharide degradation</keyword>
<protein>
    <submittedName>
        <fullName evidence="6">Cellodextrinase</fullName>
    </submittedName>
</protein>
<dbReference type="InterPro" id="IPR050386">
    <property type="entry name" value="Glycosyl_hydrolase_5"/>
</dbReference>
<dbReference type="PROSITE" id="PS00659">
    <property type="entry name" value="GLYCOSYL_HYDROL_F5"/>
    <property type="match status" value="1"/>
</dbReference>
<dbReference type="PANTHER" id="PTHR31297">
    <property type="entry name" value="GLUCAN ENDO-1,6-BETA-GLUCOSIDASE B"/>
    <property type="match status" value="1"/>
</dbReference>